<feature type="transmembrane region" description="Helical" evidence="7">
    <location>
        <begin position="7"/>
        <end position="26"/>
    </location>
</feature>
<evidence type="ECO:0000256" key="5">
    <source>
        <dbReference type="ARBA" id="ARBA00022989"/>
    </source>
</evidence>
<evidence type="ECO:0000256" key="4">
    <source>
        <dbReference type="ARBA" id="ARBA00022692"/>
    </source>
</evidence>
<dbReference type="EMBL" id="AQQV01000001">
    <property type="protein sequence ID" value="ORE89124.1"/>
    <property type="molecule type" value="Genomic_DNA"/>
</dbReference>
<keyword evidence="5 7" id="KW-1133">Transmembrane helix</keyword>
<feature type="domain" description="Bacterial sugar transferase" evidence="8">
    <location>
        <begin position="266"/>
        <end position="450"/>
    </location>
</feature>
<evidence type="ECO:0000256" key="6">
    <source>
        <dbReference type="ARBA" id="ARBA00023136"/>
    </source>
</evidence>
<organism evidence="9 10">
    <name type="scientific">Oceanococcus atlanticus</name>
    <dbReference type="NCBI Taxonomy" id="1317117"/>
    <lineage>
        <taxon>Bacteria</taxon>
        <taxon>Pseudomonadati</taxon>
        <taxon>Pseudomonadota</taxon>
        <taxon>Gammaproteobacteria</taxon>
        <taxon>Chromatiales</taxon>
        <taxon>Oceanococcaceae</taxon>
        <taxon>Oceanococcus</taxon>
    </lineage>
</organism>
<dbReference type="GO" id="GO:0016020">
    <property type="term" value="C:membrane"/>
    <property type="evidence" value="ECO:0007669"/>
    <property type="project" value="UniProtKB-SubCell"/>
</dbReference>
<evidence type="ECO:0000256" key="7">
    <source>
        <dbReference type="SAM" id="Phobius"/>
    </source>
</evidence>
<comment type="similarity">
    <text evidence="2">Belongs to the bacterial sugar transferase family.</text>
</comment>
<dbReference type="AlphaFoldDB" id="A0A1Y1SHI6"/>
<feature type="transmembrane region" description="Helical" evidence="7">
    <location>
        <begin position="99"/>
        <end position="119"/>
    </location>
</feature>
<dbReference type="GO" id="GO:0016780">
    <property type="term" value="F:phosphotransferase activity, for other substituted phosphate groups"/>
    <property type="evidence" value="ECO:0007669"/>
    <property type="project" value="TreeGrafter"/>
</dbReference>
<name>A0A1Y1SHI6_9GAMM</name>
<evidence type="ECO:0000313" key="9">
    <source>
        <dbReference type="EMBL" id="ORE89124.1"/>
    </source>
</evidence>
<comment type="subcellular location">
    <subcellularLocation>
        <location evidence="1">Membrane</location>
        <topology evidence="1">Multi-pass membrane protein</topology>
    </subcellularLocation>
</comment>
<dbReference type="Pfam" id="PF02397">
    <property type="entry name" value="Bac_transf"/>
    <property type="match status" value="1"/>
</dbReference>
<evidence type="ECO:0000256" key="2">
    <source>
        <dbReference type="ARBA" id="ARBA00006464"/>
    </source>
</evidence>
<dbReference type="Gene3D" id="3.40.50.720">
    <property type="entry name" value="NAD(P)-binding Rossmann-like Domain"/>
    <property type="match status" value="1"/>
</dbReference>
<comment type="caution">
    <text evidence="9">The sequence shown here is derived from an EMBL/GenBank/DDBJ whole genome shotgun (WGS) entry which is preliminary data.</text>
</comment>
<dbReference type="InterPro" id="IPR017473">
    <property type="entry name" value="Undecaprenyl-P_gluc_Ptfrase"/>
</dbReference>
<evidence type="ECO:0000256" key="1">
    <source>
        <dbReference type="ARBA" id="ARBA00004141"/>
    </source>
</evidence>
<protein>
    <submittedName>
        <fullName evidence="9">UDP-phosphate galactose phosphotransferase</fullName>
    </submittedName>
</protein>
<dbReference type="InterPro" id="IPR017475">
    <property type="entry name" value="EPS_sugar_tfrase"/>
</dbReference>
<evidence type="ECO:0000256" key="3">
    <source>
        <dbReference type="ARBA" id="ARBA00022679"/>
    </source>
</evidence>
<dbReference type="Pfam" id="PF13727">
    <property type="entry name" value="CoA_binding_3"/>
    <property type="match status" value="1"/>
</dbReference>
<keyword evidence="3 9" id="KW-0808">Transferase</keyword>
<feature type="transmembrane region" description="Helical" evidence="7">
    <location>
        <begin position="271"/>
        <end position="294"/>
    </location>
</feature>
<evidence type="ECO:0000313" key="10">
    <source>
        <dbReference type="Proteomes" id="UP000192342"/>
    </source>
</evidence>
<gene>
    <name evidence="9" type="ORF">ATO7_04575</name>
</gene>
<feature type="transmembrane region" description="Helical" evidence="7">
    <location>
        <begin position="38"/>
        <end position="61"/>
    </location>
</feature>
<dbReference type="Proteomes" id="UP000192342">
    <property type="component" value="Unassembled WGS sequence"/>
</dbReference>
<accession>A0A1Y1SHI6</accession>
<dbReference type="STRING" id="1317117.ATO7_04575"/>
<keyword evidence="4 7" id="KW-0812">Transmembrane</keyword>
<proteinExistence type="inferred from homology"/>
<dbReference type="InterPro" id="IPR003362">
    <property type="entry name" value="Bact_transf"/>
</dbReference>
<evidence type="ECO:0000259" key="8">
    <source>
        <dbReference type="Pfam" id="PF02397"/>
    </source>
</evidence>
<dbReference type="PANTHER" id="PTHR30576">
    <property type="entry name" value="COLANIC BIOSYNTHESIS UDP-GLUCOSE LIPID CARRIER TRANSFERASE"/>
    <property type="match status" value="1"/>
</dbReference>
<keyword evidence="6 7" id="KW-0472">Membrane</keyword>
<feature type="transmembrane region" description="Helical" evidence="7">
    <location>
        <begin position="73"/>
        <end position="93"/>
    </location>
</feature>
<sequence>MVLVDGVVVWSSGMLTLWVLATFFGRTGVWPPPESWRVLIWTMAFAYPVTMQFLGFYRPVLEPLMWPQIRRRMSAWVISVVLLLVMLFVTKSGAEFSRLWVGSWFVSVGLLLMLEAWVMHRVRHARHQRGQGVRRILLAGSGSLAAHASKALQVNPWAGLRVIGYLCEGDRSSMPEDVPCLGSLDDVESVISTREDIDEVWLALPVTRESQIHNVLRTMREHLVDVRMVPDIFMYDLVNRDVDEVLGLPVIGLTTSPHRGLDLALKRLMDIVGSILALLAFAPIMLVCALAVYLSSPGGMLFRQQRHGLDGKAFSALKFRTMYVGGDDGPKYRQATRDDPRITPVGRVLRRYSLDELPQLFNVLMGDMSLVGPRPHPVNMNITYWDDIDRYALRHRVKPGITGWAQVHGLRGETSDVRMLEKRIEYDLFYIDNWSLTLDIKILFHTAFVIWFQPTAY</sequence>
<dbReference type="NCBIfam" id="TIGR03023">
    <property type="entry name" value="WcaJ_sugtrans"/>
    <property type="match status" value="1"/>
</dbReference>
<keyword evidence="10" id="KW-1185">Reference proteome</keyword>
<reference evidence="9 10" key="1">
    <citation type="submission" date="2013-04" db="EMBL/GenBank/DDBJ databases">
        <title>Oceanococcus atlanticus 22II-S10r2 Genome Sequencing.</title>
        <authorList>
            <person name="Lai Q."/>
            <person name="Li G."/>
            <person name="Shao Z."/>
        </authorList>
    </citation>
    <scope>NUCLEOTIDE SEQUENCE [LARGE SCALE GENOMIC DNA]</scope>
    <source>
        <strain evidence="9 10">22II-S10r2</strain>
    </source>
</reference>
<dbReference type="NCBIfam" id="TIGR03025">
    <property type="entry name" value="EPS_sugtrans"/>
    <property type="match status" value="1"/>
</dbReference>
<dbReference type="PANTHER" id="PTHR30576:SF0">
    <property type="entry name" value="UNDECAPRENYL-PHOSPHATE N-ACETYLGALACTOSAMINYL 1-PHOSPHATE TRANSFERASE-RELATED"/>
    <property type="match status" value="1"/>
</dbReference>